<dbReference type="Pfam" id="PF13966">
    <property type="entry name" value="zf-RVT"/>
    <property type="match status" value="1"/>
</dbReference>
<evidence type="ECO:0000313" key="2">
    <source>
        <dbReference type="EMBL" id="CAL0321355.1"/>
    </source>
</evidence>
<dbReference type="PANTHER" id="PTHR36617:SF15">
    <property type="entry name" value="REVERSE TRANSCRIPTASE ZINC-BINDING DOMAIN-CONTAINING PROTEIN"/>
    <property type="match status" value="1"/>
</dbReference>
<proteinExistence type="predicted"/>
<organism evidence="2 3">
    <name type="scientific">Lupinus luteus</name>
    <name type="common">European yellow lupine</name>
    <dbReference type="NCBI Taxonomy" id="3873"/>
    <lineage>
        <taxon>Eukaryota</taxon>
        <taxon>Viridiplantae</taxon>
        <taxon>Streptophyta</taxon>
        <taxon>Embryophyta</taxon>
        <taxon>Tracheophyta</taxon>
        <taxon>Spermatophyta</taxon>
        <taxon>Magnoliopsida</taxon>
        <taxon>eudicotyledons</taxon>
        <taxon>Gunneridae</taxon>
        <taxon>Pentapetalae</taxon>
        <taxon>rosids</taxon>
        <taxon>fabids</taxon>
        <taxon>Fabales</taxon>
        <taxon>Fabaceae</taxon>
        <taxon>Papilionoideae</taxon>
        <taxon>50 kb inversion clade</taxon>
        <taxon>genistoids sensu lato</taxon>
        <taxon>core genistoids</taxon>
        <taxon>Genisteae</taxon>
        <taxon>Lupinus</taxon>
    </lineage>
</organism>
<name>A0AAV1XHS9_LUPLU</name>
<accession>A0AAV1XHS9</accession>
<reference evidence="2 3" key="1">
    <citation type="submission" date="2024-03" db="EMBL/GenBank/DDBJ databases">
        <authorList>
            <person name="Martinez-Hernandez J."/>
        </authorList>
    </citation>
    <scope>NUCLEOTIDE SEQUENCE [LARGE SCALE GENOMIC DNA]</scope>
</reference>
<protein>
    <recommendedName>
        <fullName evidence="1">Reverse transcriptase zinc-binding domain-containing protein</fullName>
    </recommendedName>
</protein>
<dbReference type="PANTHER" id="PTHR36617">
    <property type="entry name" value="PROTEIN, PUTATIVE-RELATED"/>
    <property type="match status" value="1"/>
</dbReference>
<dbReference type="InterPro" id="IPR026960">
    <property type="entry name" value="RVT-Znf"/>
</dbReference>
<feature type="domain" description="Reverse transcriptase zinc-binding" evidence="1">
    <location>
        <begin position="168"/>
        <end position="231"/>
    </location>
</feature>
<evidence type="ECO:0000313" key="3">
    <source>
        <dbReference type="Proteomes" id="UP001497480"/>
    </source>
</evidence>
<dbReference type="AlphaFoldDB" id="A0AAV1XHS9"/>
<dbReference type="Proteomes" id="UP001497480">
    <property type="component" value="Unassembled WGS sequence"/>
</dbReference>
<sequence length="255" mass="28929">MSKEECKAALAKHASINPAITSTEVGLCDGLSGGQWCKWGSAWWRELGSLSSREFEAKEEWFSEGVQRRVGSGESVSFWRDSWVGEVCLMSRFSILFQAALDKDASISSSGRWRNGAWKWNVQWRKLLFSWEQEEAYALMAAIETTGYDPDKRDKWIWIHDKSGVYSVKNVPSKLRCFVWRMALQRILALSNLSKRVIARTDTSSGCPFCGSAEETVDHIFLSYPVTYGVWQSSYSWFGLTSVMHSGVIGNFFGH</sequence>
<keyword evidence="3" id="KW-1185">Reference proteome</keyword>
<gene>
    <name evidence="2" type="ORF">LLUT_LOCUS22415</name>
</gene>
<dbReference type="EMBL" id="CAXHTB010000015">
    <property type="protein sequence ID" value="CAL0321355.1"/>
    <property type="molecule type" value="Genomic_DNA"/>
</dbReference>
<comment type="caution">
    <text evidence="2">The sequence shown here is derived from an EMBL/GenBank/DDBJ whole genome shotgun (WGS) entry which is preliminary data.</text>
</comment>
<evidence type="ECO:0000259" key="1">
    <source>
        <dbReference type="Pfam" id="PF13966"/>
    </source>
</evidence>